<comment type="subcellular location">
    <subcellularLocation>
        <location evidence="5">Cell membrane</location>
        <topology evidence="5">Peripheral membrane protein</topology>
        <orientation evidence="5">Cytoplasmic side</orientation>
    </subcellularLocation>
    <text evidence="5">Localizes to the Z ring in an FtsZ-dependent manner. Targeted to the membrane through a conserved C-terminal amphipathic helix.</text>
</comment>
<feature type="region of interest" description="Disordered" evidence="6">
    <location>
        <begin position="399"/>
        <end position="467"/>
    </location>
</feature>
<dbReference type="Gene3D" id="3.30.420.40">
    <property type="match status" value="2"/>
</dbReference>
<feature type="compositionally biased region" description="Polar residues" evidence="6">
    <location>
        <begin position="400"/>
        <end position="418"/>
    </location>
</feature>
<dbReference type="SUPFAM" id="SSF53067">
    <property type="entry name" value="Actin-like ATPase domain"/>
    <property type="match status" value="2"/>
</dbReference>
<reference evidence="8" key="1">
    <citation type="submission" date="2021-08" db="EMBL/GenBank/DDBJ databases">
        <title>Prevotella lacticifex sp. nov., isolated from rumen of cow.</title>
        <authorList>
            <person name="Shinkai T."/>
            <person name="Ikeyama N."/>
            <person name="Kumagai M."/>
            <person name="Ohmori H."/>
            <person name="Sakamoto M."/>
            <person name="Ohkuma M."/>
            <person name="Mitsumori M."/>
        </authorList>
    </citation>
    <scope>NUCLEOTIDE SEQUENCE</scope>
    <source>
        <strain evidence="8">JCM 8259</strain>
    </source>
</reference>
<evidence type="ECO:0000313" key="8">
    <source>
        <dbReference type="EMBL" id="GJG34750.1"/>
    </source>
</evidence>
<dbReference type="Pfam" id="PF14450">
    <property type="entry name" value="FtsA"/>
    <property type="match status" value="1"/>
</dbReference>
<keyword evidence="3 5" id="KW-0472">Membrane</keyword>
<comment type="caution">
    <text evidence="8">The sequence shown here is derived from an EMBL/GenBank/DDBJ whole genome shotgun (WGS) entry which is preliminary data.</text>
</comment>
<evidence type="ECO:0000256" key="2">
    <source>
        <dbReference type="ARBA" id="ARBA00022618"/>
    </source>
</evidence>
<dbReference type="Pfam" id="PF02491">
    <property type="entry name" value="SHS2_FTSA"/>
    <property type="match status" value="1"/>
</dbReference>
<dbReference type="InterPro" id="IPR050696">
    <property type="entry name" value="FtsA/MreB"/>
</dbReference>
<evidence type="ECO:0000256" key="5">
    <source>
        <dbReference type="HAMAP-Rule" id="MF_02033"/>
    </source>
</evidence>
<feature type="domain" description="SHS2" evidence="7">
    <location>
        <begin position="11"/>
        <end position="197"/>
    </location>
</feature>
<evidence type="ECO:0000313" key="9">
    <source>
        <dbReference type="Proteomes" id="UP000887097"/>
    </source>
</evidence>
<feature type="compositionally biased region" description="Basic and acidic residues" evidence="6">
    <location>
        <begin position="426"/>
        <end position="466"/>
    </location>
</feature>
<comment type="subunit">
    <text evidence="5">Self-interacts. Interacts with FtsZ.</text>
</comment>
<comment type="function">
    <text evidence="5">Cell division protein that is involved in the assembly of the Z ring. May serve as a membrane anchor for the Z ring.</text>
</comment>
<dbReference type="InterPro" id="IPR020823">
    <property type="entry name" value="Cell_div_FtsA"/>
</dbReference>
<dbReference type="GO" id="GO:0043093">
    <property type="term" value="P:FtsZ-dependent cytokinesis"/>
    <property type="evidence" value="ECO:0007669"/>
    <property type="project" value="UniProtKB-UniRule"/>
</dbReference>
<name>A0AA37IAH9_XYLRU</name>
<dbReference type="InterPro" id="IPR043129">
    <property type="entry name" value="ATPase_NBD"/>
</dbReference>
<accession>A0AA37IAH9</accession>
<gene>
    <name evidence="5 8" type="primary">ftsA</name>
    <name evidence="8" type="ORF">PRMUPPPA20_28590</name>
</gene>
<dbReference type="InterPro" id="IPR003494">
    <property type="entry name" value="SHS2_FtsA"/>
</dbReference>
<dbReference type="GO" id="GO:0032153">
    <property type="term" value="C:cell division site"/>
    <property type="evidence" value="ECO:0007669"/>
    <property type="project" value="UniProtKB-UniRule"/>
</dbReference>
<evidence type="ECO:0000259" key="7">
    <source>
        <dbReference type="SMART" id="SM00842"/>
    </source>
</evidence>
<keyword evidence="4 5" id="KW-0131">Cell cycle</keyword>
<dbReference type="PIRSF" id="PIRSF003101">
    <property type="entry name" value="FtsA"/>
    <property type="match status" value="1"/>
</dbReference>
<proteinExistence type="inferred from homology"/>
<dbReference type="PANTHER" id="PTHR32432:SF4">
    <property type="entry name" value="CELL DIVISION PROTEIN FTSA"/>
    <property type="match status" value="1"/>
</dbReference>
<sequence length="488" mass="54809">MINNMAAKDFIVAIELGSSKVTGIAGQKNLDGSINVLAVVKENSSSFIRKGVVYNIDKTAQCLTSIIKKLENQLKTQITQVYVGVGGQSIRSVKNVVTKDLPGETIITQDMVIELMDANRNMTYQDQEILDAAVQEYKVGTQFQLDPVGIQATHLEGHFLNILERKAFYRNLNKCFETAGINVAEMYLAPLALADSVLTEVEKRSGCALVDLGSDTTTVSVYSKNILRHLAVIPLGSNNITKDIATLQMEESDAEKMKLKYGSAYTDNNEIDNELKYSIDPDRQVESRKFIEIVEGRLEEIIENVWYQIPSEYYDKLLGGIILTGGGSNMKNIEKAFFNHTHVDKIRIAKFVSQTVQTNNEDIKAHNGTMNTVLGLLAKGDINCAGDAFDPNGDLFASLRPQTPHLTNDQRPARQTTDLPAGVIRTEAEKQKAEEERRRQQEEEERARLEEERRQQEEEARIRKENSTWNKFKKGLLNFGKKIVEEED</sequence>
<keyword evidence="2 5" id="KW-0132">Cell division</keyword>
<dbReference type="HAMAP" id="MF_02033">
    <property type="entry name" value="FtsA"/>
    <property type="match status" value="1"/>
</dbReference>
<dbReference type="SMART" id="SM00842">
    <property type="entry name" value="FtsA"/>
    <property type="match status" value="1"/>
</dbReference>
<evidence type="ECO:0000256" key="6">
    <source>
        <dbReference type="SAM" id="MobiDB-lite"/>
    </source>
</evidence>
<dbReference type="GO" id="GO:0009898">
    <property type="term" value="C:cytoplasmic side of plasma membrane"/>
    <property type="evidence" value="ECO:0007669"/>
    <property type="project" value="UniProtKB-UniRule"/>
</dbReference>
<dbReference type="Proteomes" id="UP000887097">
    <property type="component" value="Unassembled WGS sequence"/>
</dbReference>
<evidence type="ECO:0000256" key="4">
    <source>
        <dbReference type="ARBA" id="ARBA00023306"/>
    </source>
</evidence>
<keyword evidence="1 5" id="KW-1003">Cell membrane</keyword>
<dbReference type="AlphaFoldDB" id="A0AA37IAH9"/>
<dbReference type="EMBL" id="BPTT01000001">
    <property type="protein sequence ID" value="GJG34750.1"/>
    <property type="molecule type" value="Genomic_DNA"/>
</dbReference>
<organism evidence="8 9">
    <name type="scientific">Xylanibacter ruminicola</name>
    <name type="common">Prevotella ruminicola</name>
    <dbReference type="NCBI Taxonomy" id="839"/>
    <lineage>
        <taxon>Bacteria</taxon>
        <taxon>Pseudomonadati</taxon>
        <taxon>Bacteroidota</taxon>
        <taxon>Bacteroidia</taxon>
        <taxon>Bacteroidales</taxon>
        <taxon>Prevotellaceae</taxon>
        <taxon>Xylanibacter</taxon>
    </lineage>
</organism>
<dbReference type="NCBIfam" id="TIGR01174">
    <property type="entry name" value="ftsA"/>
    <property type="match status" value="1"/>
</dbReference>
<evidence type="ECO:0000256" key="3">
    <source>
        <dbReference type="ARBA" id="ARBA00023136"/>
    </source>
</evidence>
<dbReference type="PANTHER" id="PTHR32432">
    <property type="entry name" value="CELL DIVISION PROTEIN FTSA-RELATED"/>
    <property type="match status" value="1"/>
</dbReference>
<protein>
    <recommendedName>
        <fullName evidence="5">Cell division protein FtsA</fullName>
    </recommendedName>
</protein>
<comment type="similarity">
    <text evidence="5">Belongs to the FtsA/MreB family.</text>
</comment>
<evidence type="ECO:0000256" key="1">
    <source>
        <dbReference type="ARBA" id="ARBA00022475"/>
    </source>
</evidence>